<proteinExistence type="predicted"/>
<sequence>MLASSNSSALLFLLPFTEPREFLSCVADLRTSPLLPTSPRELAFMAARDGLNRSPVECFRTRSNVGTDPFFGMPDWWLVKAGCEALRGILSAP</sequence>
<evidence type="ECO:0000313" key="1">
    <source>
        <dbReference type="EMBL" id="MBW48028.1"/>
    </source>
</evidence>
<organism evidence="1">
    <name type="scientific">Anopheles triannulatus</name>
    <dbReference type="NCBI Taxonomy" id="58253"/>
    <lineage>
        <taxon>Eukaryota</taxon>
        <taxon>Metazoa</taxon>
        <taxon>Ecdysozoa</taxon>
        <taxon>Arthropoda</taxon>
        <taxon>Hexapoda</taxon>
        <taxon>Insecta</taxon>
        <taxon>Pterygota</taxon>
        <taxon>Neoptera</taxon>
        <taxon>Endopterygota</taxon>
        <taxon>Diptera</taxon>
        <taxon>Nematocera</taxon>
        <taxon>Culicoidea</taxon>
        <taxon>Culicidae</taxon>
        <taxon>Anophelinae</taxon>
        <taxon>Anopheles</taxon>
    </lineage>
</organism>
<dbReference type="EMBL" id="GGFK01014707">
    <property type="protein sequence ID" value="MBW48028.1"/>
    <property type="molecule type" value="Transcribed_RNA"/>
</dbReference>
<name>A0A2M4B5E4_9DIPT</name>
<protein>
    <submittedName>
        <fullName evidence="1">Putative secreted protein</fullName>
    </submittedName>
</protein>
<reference evidence="1" key="1">
    <citation type="submission" date="2018-01" db="EMBL/GenBank/DDBJ databases">
        <title>An insight into the sialome of Amazonian anophelines.</title>
        <authorList>
            <person name="Ribeiro J.M."/>
            <person name="Scarpassa V."/>
            <person name="Calvo E."/>
        </authorList>
    </citation>
    <scope>NUCLEOTIDE SEQUENCE</scope>
    <source>
        <tissue evidence="1">Salivary glands</tissue>
    </source>
</reference>
<dbReference type="AlphaFoldDB" id="A0A2M4B5E4"/>
<accession>A0A2M4B5E4</accession>